<sequence length="268" mass="31431">MQDSAKLGERVAYVLKAEYSLGVDILFPDSLYSFGSMEFLEKQTFRSFTKDSVTQDSAIYYLSNFSLEPVKRYHLPVFEILRYDSIIHRPQDAELFLHLVIDELPDVLAFQETNAYQSMRGALDYPFLILIAVLFGVLLLAGYYFFGERIKNEWLVYRERKRRKRFLTRWETAQQVFFADKNLQAADELLGLWRGYMESLTGKPFREWTATEIADSLNQPTLVNDLREIEMVIYANRVTDRIKESCDRLSLLSEDVFSAKIKNLHNHE</sequence>
<gene>
    <name evidence="2" type="ORF">ADIS_3383</name>
</gene>
<keyword evidence="3" id="KW-1185">Reference proteome</keyword>
<feature type="transmembrane region" description="Helical" evidence="1">
    <location>
        <begin position="127"/>
        <end position="146"/>
    </location>
</feature>
<reference evidence="2 3" key="1">
    <citation type="submission" date="2013-02" db="EMBL/GenBank/DDBJ databases">
        <title>A novel strain isolated from Lonar lake, Maharashtra, India.</title>
        <authorList>
            <person name="Singh A."/>
        </authorList>
    </citation>
    <scope>NUCLEOTIDE SEQUENCE [LARGE SCALE GENOMIC DNA]</scope>
    <source>
        <strain evidence="2 3">AK24</strain>
    </source>
</reference>
<evidence type="ECO:0000256" key="1">
    <source>
        <dbReference type="SAM" id="Phobius"/>
    </source>
</evidence>
<proteinExistence type="predicted"/>
<organism evidence="2 3">
    <name type="scientific">Lunatimonas lonarensis</name>
    <dbReference type="NCBI Taxonomy" id="1232681"/>
    <lineage>
        <taxon>Bacteria</taxon>
        <taxon>Pseudomonadati</taxon>
        <taxon>Bacteroidota</taxon>
        <taxon>Cytophagia</taxon>
        <taxon>Cytophagales</taxon>
        <taxon>Cyclobacteriaceae</taxon>
    </lineage>
</organism>
<dbReference type="AlphaFoldDB" id="R7ZQ65"/>
<protein>
    <submittedName>
        <fullName evidence="2">Uncharacterized protein</fullName>
    </submittedName>
</protein>
<dbReference type="EMBL" id="AQHR01000088">
    <property type="protein sequence ID" value="EON76255.1"/>
    <property type="molecule type" value="Genomic_DNA"/>
</dbReference>
<dbReference type="Proteomes" id="UP000013909">
    <property type="component" value="Unassembled WGS sequence"/>
</dbReference>
<evidence type="ECO:0000313" key="2">
    <source>
        <dbReference type="EMBL" id="EON76255.1"/>
    </source>
</evidence>
<accession>R7ZQ65</accession>
<keyword evidence="1" id="KW-0472">Membrane</keyword>
<evidence type="ECO:0000313" key="3">
    <source>
        <dbReference type="Proteomes" id="UP000013909"/>
    </source>
</evidence>
<dbReference type="STRING" id="1232681.ADIS_3383"/>
<comment type="caution">
    <text evidence="2">The sequence shown here is derived from an EMBL/GenBank/DDBJ whole genome shotgun (WGS) entry which is preliminary data.</text>
</comment>
<keyword evidence="1" id="KW-1133">Transmembrane helix</keyword>
<dbReference type="PATRIC" id="fig|1288963.3.peg.3375"/>
<keyword evidence="1" id="KW-0812">Transmembrane</keyword>
<name>R7ZQ65_9BACT</name>